<evidence type="ECO:0000313" key="2">
    <source>
        <dbReference type="EMBL" id="MWG34886.1"/>
    </source>
</evidence>
<dbReference type="Proteomes" id="UP000451471">
    <property type="component" value="Unassembled WGS sequence"/>
</dbReference>
<reference evidence="2 3" key="1">
    <citation type="submission" date="2019-12" db="EMBL/GenBank/DDBJ databases">
        <title>Halocatena pleomorpha gen. nov. sp. nov., an extremely halophilic archaeon of family Halobacteriaceae isolated from saltpan soil.</title>
        <authorList>
            <person name="Pal Y."/>
            <person name="Verma A."/>
            <person name="Krishnamurthi S."/>
            <person name="Kumar P."/>
        </authorList>
    </citation>
    <scope>NUCLEOTIDE SEQUENCE [LARGE SCALE GENOMIC DNA]</scope>
    <source>
        <strain evidence="2 3">JCM 16495</strain>
    </source>
</reference>
<protein>
    <submittedName>
        <fullName evidence="2">RidA family protein</fullName>
    </submittedName>
</protein>
<dbReference type="RefSeq" id="WP_158204520.1">
    <property type="nucleotide sequence ID" value="NZ_WSZK01000015.1"/>
</dbReference>
<sequence>MKDIVSTDEAPAAVGAYSQATTNGSIVFTAGQIPFTPDGESKADAAIAEQTELALDNVEAVLAEAGADLSDVLKTTVFLADIDDFEEMNETYATYFDEEPPARSAVQAGALPKGVGVEIEAIATLE</sequence>
<dbReference type="InterPro" id="IPR006175">
    <property type="entry name" value="YjgF/YER057c/UK114"/>
</dbReference>
<organism evidence="2 3">
    <name type="scientific">Halomarina oriensis</name>
    <dbReference type="NCBI Taxonomy" id="671145"/>
    <lineage>
        <taxon>Archaea</taxon>
        <taxon>Methanobacteriati</taxon>
        <taxon>Methanobacteriota</taxon>
        <taxon>Stenosarchaea group</taxon>
        <taxon>Halobacteria</taxon>
        <taxon>Halobacteriales</taxon>
        <taxon>Natronomonadaceae</taxon>
        <taxon>Halomarina</taxon>
    </lineage>
</organism>
<dbReference type="FunFam" id="3.30.1330.40:FF:000001">
    <property type="entry name" value="L-PSP family endoribonuclease"/>
    <property type="match status" value="1"/>
</dbReference>
<dbReference type="OrthoDB" id="211138at2157"/>
<dbReference type="AlphaFoldDB" id="A0A6B0GJ20"/>
<dbReference type="NCBIfam" id="TIGR00004">
    <property type="entry name" value="Rid family detoxifying hydrolase"/>
    <property type="match status" value="1"/>
</dbReference>
<dbReference type="CDD" id="cd00448">
    <property type="entry name" value="YjgF_YER057c_UK114_family"/>
    <property type="match status" value="1"/>
</dbReference>
<dbReference type="InterPro" id="IPR006056">
    <property type="entry name" value="RidA"/>
</dbReference>
<dbReference type="SUPFAM" id="SSF55298">
    <property type="entry name" value="YjgF-like"/>
    <property type="match status" value="1"/>
</dbReference>
<dbReference type="PANTHER" id="PTHR11803">
    <property type="entry name" value="2-IMINOBUTANOATE/2-IMINOPROPANOATE DEAMINASE RIDA"/>
    <property type="match status" value="1"/>
</dbReference>
<comment type="caution">
    <text evidence="2">The sequence shown here is derived from an EMBL/GenBank/DDBJ whole genome shotgun (WGS) entry which is preliminary data.</text>
</comment>
<gene>
    <name evidence="2" type="ORF">GQS65_10345</name>
</gene>
<dbReference type="PROSITE" id="PS01094">
    <property type="entry name" value="UPF0076"/>
    <property type="match status" value="1"/>
</dbReference>
<dbReference type="PANTHER" id="PTHR11803:SF58">
    <property type="entry name" value="PROTEIN HMF1-RELATED"/>
    <property type="match status" value="1"/>
</dbReference>
<proteinExistence type="inferred from homology"/>
<name>A0A6B0GJ20_9EURY</name>
<accession>A0A6B0GJ20</accession>
<dbReference type="GO" id="GO:0005829">
    <property type="term" value="C:cytosol"/>
    <property type="evidence" value="ECO:0007669"/>
    <property type="project" value="TreeGrafter"/>
</dbReference>
<dbReference type="InterPro" id="IPR019897">
    <property type="entry name" value="RidA_CS"/>
</dbReference>
<evidence type="ECO:0000256" key="1">
    <source>
        <dbReference type="ARBA" id="ARBA00010552"/>
    </source>
</evidence>
<dbReference type="InterPro" id="IPR035959">
    <property type="entry name" value="RutC-like_sf"/>
</dbReference>
<evidence type="ECO:0000313" key="3">
    <source>
        <dbReference type="Proteomes" id="UP000451471"/>
    </source>
</evidence>
<comment type="similarity">
    <text evidence="1">Belongs to the RutC family.</text>
</comment>
<dbReference type="Pfam" id="PF01042">
    <property type="entry name" value="Ribonuc_L-PSP"/>
    <property type="match status" value="1"/>
</dbReference>
<keyword evidence="3" id="KW-1185">Reference proteome</keyword>
<dbReference type="GO" id="GO:0019239">
    <property type="term" value="F:deaminase activity"/>
    <property type="evidence" value="ECO:0007669"/>
    <property type="project" value="TreeGrafter"/>
</dbReference>
<dbReference type="EMBL" id="WSZK01000015">
    <property type="protein sequence ID" value="MWG34886.1"/>
    <property type="molecule type" value="Genomic_DNA"/>
</dbReference>
<dbReference type="Gene3D" id="3.30.1330.40">
    <property type="entry name" value="RutC-like"/>
    <property type="match status" value="1"/>
</dbReference>